<comment type="caution">
    <text evidence="6">The sequence shown here is derived from an EMBL/GenBank/DDBJ whole genome shotgun (WGS) entry which is preliminary data.</text>
</comment>
<dbReference type="PANTHER" id="PTHR38791">
    <property type="entry name" value="ZN(II)2CYS6 TRANSCRIPTION FACTOR (EUROFUNG)-RELATED-RELATED"/>
    <property type="match status" value="1"/>
</dbReference>
<dbReference type="CDD" id="cd00067">
    <property type="entry name" value="GAL4"/>
    <property type="match status" value="1"/>
</dbReference>
<dbReference type="Gene3D" id="4.10.240.10">
    <property type="entry name" value="Zn(2)-C6 fungal-type DNA-binding domain"/>
    <property type="match status" value="1"/>
</dbReference>
<gene>
    <name evidence="6" type="ORF">BJY01DRAFT_137530</name>
</gene>
<keyword evidence="1" id="KW-0805">Transcription regulation</keyword>
<dbReference type="EMBL" id="JBFXLU010000004">
    <property type="protein sequence ID" value="KAL2857298.1"/>
    <property type="molecule type" value="Genomic_DNA"/>
</dbReference>
<dbReference type="Proteomes" id="UP001610446">
    <property type="component" value="Unassembled WGS sequence"/>
</dbReference>
<dbReference type="InterPro" id="IPR053175">
    <property type="entry name" value="DHMBA_Reg_Transcription_Factor"/>
</dbReference>
<dbReference type="InterPro" id="IPR001138">
    <property type="entry name" value="Zn2Cys6_DnaBD"/>
</dbReference>
<dbReference type="InterPro" id="IPR036864">
    <property type="entry name" value="Zn2-C6_fun-type_DNA-bd_sf"/>
</dbReference>
<name>A0ABR4KYH0_9EURO</name>
<dbReference type="Pfam" id="PF00172">
    <property type="entry name" value="Zn_clus"/>
    <property type="match status" value="1"/>
</dbReference>
<sequence length="465" mass="52040">MVYYGALSKGCELCRRRKIKCDERKPSCLKCESSNRSCPGYRDLTAISFRDESSRVVRKTRRRAAAPAAALGGQKIVTLNPMLSLPIEDLAAGFFFSKYNVYNGPYFSSMSRDWLCEVYVQDPTCDILRTAIEAVGMAGLSNTSYAPHLALLAQHRYGKVLEALDGALQDPFAAARDTTLMAVILLGFFEVVSSDAADESRYWITHAAGAMALLQLRGPDQFARPRGGQLYVCTRSQILAACLTQKLPVPPALISVTYEFETSTLRQLWKDSNLATPGSISEICFRLVNLRATIAQDGLMDPVSIRTRAFAIDDDLEEWKASAQVRWAYKTVQETECTNSPPFTGKHHEYANLWVARAWLNWRLMRILVNQMIIENELKLEFADEIVSRSRDIVRDLSIEICISVASFEDTPHLLQVIQPLALVAQESLNPPFVRSFAVQELYRIHKSTGVRQAGRLADIASLLL</sequence>
<dbReference type="Pfam" id="PF11951">
    <property type="entry name" value="Fungal_trans_2"/>
    <property type="match status" value="1"/>
</dbReference>
<dbReference type="InterPro" id="IPR021858">
    <property type="entry name" value="Fun_TF"/>
</dbReference>
<protein>
    <recommendedName>
        <fullName evidence="5">Zn(2)-C6 fungal-type domain-containing protein</fullName>
    </recommendedName>
</protein>
<dbReference type="SUPFAM" id="SSF57701">
    <property type="entry name" value="Zn2/Cys6 DNA-binding domain"/>
    <property type="match status" value="1"/>
</dbReference>
<evidence type="ECO:0000313" key="7">
    <source>
        <dbReference type="Proteomes" id="UP001610446"/>
    </source>
</evidence>
<feature type="domain" description="Zn(2)-C6 fungal-type" evidence="5">
    <location>
        <begin position="10"/>
        <end position="38"/>
    </location>
</feature>
<dbReference type="PROSITE" id="PS00463">
    <property type="entry name" value="ZN2_CY6_FUNGAL_1"/>
    <property type="match status" value="1"/>
</dbReference>
<evidence type="ECO:0000256" key="3">
    <source>
        <dbReference type="ARBA" id="ARBA00023163"/>
    </source>
</evidence>
<accession>A0ABR4KYH0</accession>
<keyword evidence="7" id="KW-1185">Reference proteome</keyword>
<evidence type="ECO:0000259" key="5">
    <source>
        <dbReference type="PROSITE" id="PS50048"/>
    </source>
</evidence>
<keyword evidence="3" id="KW-0804">Transcription</keyword>
<keyword evidence="4" id="KW-0539">Nucleus</keyword>
<evidence type="ECO:0000256" key="4">
    <source>
        <dbReference type="ARBA" id="ARBA00023242"/>
    </source>
</evidence>
<dbReference type="PROSITE" id="PS50048">
    <property type="entry name" value="ZN2_CY6_FUNGAL_2"/>
    <property type="match status" value="1"/>
</dbReference>
<dbReference type="SMART" id="SM00066">
    <property type="entry name" value="GAL4"/>
    <property type="match status" value="1"/>
</dbReference>
<evidence type="ECO:0000256" key="1">
    <source>
        <dbReference type="ARBA" id="ARBA00023015"/>
    </source>
</evidence>
<organism evidence="6 7">
    <name type="scientific">Aspergillus pseudoustus</name>
    <dbReference type="NCBI Taxonomy" id="1810923"/>
    <lineage>
        <taxon>Eukaryota</taxon>
        <taxon>Fungi</taxon>
        <taxon>Dikarya</taxon>
        <taxon>Ascomycota</taxon>
        <taxon>Pezizomycotina</taxon>
        <taxon>Eurotiomycetes</taxon>
        <taxon>Eurotiomycetidae</taxon>
        <taxon>Eurotiales</taxon>
        <taxon>Aspergillaceae</taxon>
        <taxon>Aspergillus</taxon>
        <taxon>Aspergillus subgen. Nidulantes</taxon>
    </lineage>
</organism>
<evidence type="ECO:0000313" key="6">
    <source>
        <dbReference type="EMBL" id="KAL2857298.1"/>
    </source>
</evidence>
<keyword evidence="2" id="KW-0238">DNA-binding</keyword>
<evidence type="ECO:0000256" key="2">
    <source>
        <dbReference type="ARBA" id="ARBA00023125"/>
    </source>
</evidence>
<proteinExistence type="predicted"/>
<reference evidence="6 7" key="1">
    <citation type="submission" date="2024-07" db="EMBL/GenBank/DDBJ databases">
        <title>Section-level genome sequencing and comparative genomics of Aspergillus sections Usti and Cavernicolus.</title>
        <authorList>
            <consortium name="Lawrence Berkeley National Laboratory"/>
            <person name="Nybo J.L."/>
            <person name="Vesth T.C."/>
            <person name="Theobald S."/>
            <person name="Frisvad J.C."/>
            <person name="Larsen T.O."/>
            <person name="Kjaerboelling I."/>
            <person name="Rothschild-Mancinelli K."/>
            <person name="Lyhne E.K."/>
            <person name="Kogle M.E."/>
            <person name="Barry K."/>
            <person name="Clum A."/>
            <person name="Na H."/>
            <person name="Ledsgaard L."/>
            <person name="Lin J."/>
            <person name="Lipzen A."/>
            <person name="Kuo A."/>
            <person name="Riley R."/>
            <person name="Mondo S."/>
            <person name="Labutti K."/>
            <person name="Haridas S."/>
            <person name="Pangalinan J."/>
            <person name="Salamov A.A."/>
            <person name="Simmons B.A."/>
            <person name="Magnuson J.K."/>
            <person name="Chen J."/>
            <person name="Drula E."/>
            <person name="Henrissat B."/>
            <person name="Wiebenga A."/>
            <person name="Lubbers R.J."/>
            <person name="Gomes A.C."/>
            <person name="Makela M.R."/>
            <person name="Stajich J."/>
            <person name="Grigoriev I.V."/>
            <person name="Mortensen U.H."/>
            <person name="De Vries R.P."/>
            <person name="Baker S.E."/>
            <person name="Andersen M.R."/>
        </authorList>
    </citation>
    <scope>NUCLEOTIDE SEQUENCE [LARGE SCALE GENOMIC DNA]</scope>
    <source>
        <strain evidence="6 7">CBS 123904</strain>
    </source>
</reference>